<dbReference type="InterPro" id="IPR008991">
    <property type="entry name" value="Translation_prot_SH3-like_sf"/>
</dbReference>
<keyword evidence="3" id="KW-1185">Reference proteome</keyword>
<evidence type="ECO:0000313" key="2">
    <source>
        <dbReference type="EMBL" id="KFG26649.1"/>
    </source>
</evidence>
<dbReference type="InterPro" id="IPR014722">
    <property type="entry name" value="Rib_uL2_dom2"/>
</dbReference>
<name>A0A086J3D1_NEMA1</name>
<dbReference type="GO" id="GO:0002181">
    <property type="term" value="P:cytoplasmic translation"/>
    <property type="evidence" value="ECO:0007669"/>
    <property type="project" value="TreeGrafter"/>
</dbReference>
<dbReference type="GO" id="GO:0003735">
    <property type="term" value="F:structural constituent of ribosome"/>
    <property type="evidence" value="ECO:0007669"/>
    <property type="project" value="InterPro"/>
</dbReference>
<dbReference type="Proteomes" id="UP000054524">
    <property type="component" value="Unassembled WGS sequence"/>
</dbReference>
<dbReference type="GO" id="GO:0003723">
    <property type="term" value="F:RNA binding"/>
    <property type="evidence" value="ECO:0007669"/>
    <property type="project" value="TreeGrafter"/>
</dbReference>
<dbReference type="GeneID" id="77675773"/>
<comment type="caution">
    <text evidence="2">The sequence shown here is derived from an EMBL/GenBank/DDBJ whole genome shotgun (WGS) entry which is preliminary data.</text>
</comment>
<evidence type="ECO:0008006" key="4">
    <source>
        <dbReference type="Google" id="ProtNLM"/>
    </source>
</evidence>
<gene>
    <name evidence="2" type="ORF">NESG_00800</name>
</gene>
<proteinExistence type="inferred from homology"/>
<comment type="similarity">
    <text evidence="1">Belongs to the eukaryotic ribosomal protein eL6 family.</text>
</comment>
<evidence type="ECO:0000256" key="1">
    <source>
        <dbReference type="ARBA" id="ARBA00010592"/>
    </source>
</evidence>
<dbReference type="EMBL" id="AKIJ01000002">
    <property type="protein sequence ID" value="KFG26649.1"/>
    <property type="molecule type" value="Genomic_DNA"/>
</dbReference>
<dbReference type="GO" id="GO:0022625">
    <property type="term" value="C:cytosolic large ribosomal subunit"/>
    <property type="evidence" value="ECO:0007669"/>
    <property type="project" value="TreeGrafter"/>
</dbReference>
<dbReference type="SUPFAM" id="SSF50104">
    <property type="entry name" value="Translation proteins SH3-like domain"/>
    <property type="match status" value="1"/>
</dbReference>
<protein>
    <recommendedName>
        <fullName evidence="4">60S ribosomal protein L6</fullName>
    </recommendedName>
</protein>
<dbReference type="RefSeq" id="XP_052905204.1">
    <property type="nucleotide sequence ID" value="XM_053048444.1"/>
</dbReference>
<dbReference type="AlphaFoldDB" id="A0A086J3D1"/>
<sequence length="180" mass="20283">MIRNIIINKQDSAKYEADDIPGRVLKWIDQNKRHVDEERSDIIEGQVVVVLKGQYTSLRGVVIKKLPKNLVLISGPSKINGMTFAVLNQRFVHAVSVFVPLQKTFIDSISVQDEEILAIRDWTTENAVDLDIMHLIGTDNKQQTIDATIEKECAGIKGLKTYFATPFTLPKNVDPLSAFY</sequence>
<dbReference type="InterPro" id="IPR000915">
    <property type="entry name" value="60S_ribosomal_eL6"/>
</dbReference>
<dbReference type="PANTHER" id="PTHR10715:SF0">
    <property type="entry name" value="LARGE RIBOSOMAL SUBUNIT PROTEIN EL6"/>
    <property type="match status" value="1"/>
</dbReference>
<dbReference type="PANTHER" id="PTHR10715">
    <property type="entry name" value="60S RIBOSOMAL PROTEIN L6"/>
    <property type="match status" value="1"/>
</dbReference>
<reference evidence="2 3" key="1">
    <citation type="journal article" date="2014" name="Genome Announc.">
        <title>Genome Sequence of the Microsporidian Species Nematocida sp1 Strain ERTm6 (ATCC PRA-372).</title>
        <authorList>
            <person name="Bakowski M.A."/>
            <person name="Priest M."/>
            <person name="Young S."/>
            <person name="Cuomo C.A."/>
            <person name="Troemel E.R."/>
        </authorList>
    </citation>
    <scope>NUCLEOTIDE SEQUENCE [LARGE SCALE GENOMIC DNA]</scope>
    <source>
        <strain evidence="2 3">ERTm6</strain>
    </source>
</reference>
<organism evidence="2 3">
    <name type="scientific">Nematocida ausubeli (strain ATCC PRA-371 / ERTm2)</name>
    <name type="common">Nematode killer fungus</name>
    <dbReference type="NCBI Taxonomy" id="1913371"/>
    <lineage>
        <taxon>Eukaryota</taxon>
        <taxon>Fungi</taxon>
        <taxon>Fungi incertae sedis</taxon>
        <taxon>Microsporidia</taxon>
        <taxon>Nematocida</taxon>
    </lineage>
</organism>
<dbReference type="HOGENOM" id="CLU_129464_0_0_1"/>
<dbReference type="GO" id="GO:0000027">
    <property type="term" value="P:ribosomal large subunit assembly"/>
    <property type="evidence" value="ECO:0007669"/>
    <property type="project" value="TreeGrafter"/>
</dbReference>
<evidence type="ECO:0000313" key="3">
    <source>
        <dbReference type="Proteomes" id="UP000054524"/>
    </source>
</evidence>
<dbReference type="Gene3D" id="2.30.30.30">
    <property type="match status" value="1"/>
</dbReference>
<accession>A0A086J3D1</accession>